<feature type="compositionally biased region" description="Basic residues" evidence="1">
    <location>
        <begin position="411"/>
        <end position="421"/>
    </location>
</feature>
<feature type="region of interest" description="Disordered" evidence="1">
    <location>
        <begin position="41"/>
        <end position="71"/>
    </location>
</feature>
<feature type="non-terminal residue" evidence="2">
    <location>
        <position position="1"/>
    </location>
</feature>
<feature type="compositionally biased region" description="Basic and acidic residues" evidence="1">
    <location>
        <begin position="1"/>
        <end position="17"/>
    </location>
</feature>
<dbReference type="Proteomes" id="UP000237271">
    <property type="component" value="Unassembled WGS sequence"/>
</dbReference>
<comment type="caution">
    <text evidence="2">The sequence shown here is derived from an EMBL/GenBank/DDBJ whole genome shotgun (WGS) entry which is preliminary data.</text>
</comment>
<feature type="region of interest" description="Disordered" evidence="1">
    <location>
        <begin position="230"/>
        <end position="272"/>
    </location>
</feature>
<evidence type="ECO:0000256" key="1">
    <source>
        <dbReference type="SAM" id="MobiDB-lite"/>
    </source>
</evidence>
<gene>
    <name evidence="2" type="ORF">PHPALM_37454</name>
</gene>
<sequence>GTAVDDIKQAGDYREEASGNAPVSELEAKNIKQALLSDVTGKTSDADMREADGGTSADAATQGTGDANSEFKAPEVNMEGAPEFKTPRHATLEDVRGLIFAGMLRQEEIDPPDFLVPECPPHWKLPAPPDLKTNAYLVNDIRAKHTDFTGNWERLYDLFKLCAKDMKPPESWDTVVNVAAMAKLKAAVSPYPEKSQRMPPSPGSHPTNRLEVISRVQAAVVGVTRALDSQASDTQLQPTYPKVHKAQRRPKDHQPGHDSVRRAGEKTVVSKEAAHSMLPGGVVWKEDRPDVRQAIVAGLKYDTAMEWIGNDRAAHGYFRQPQLVKMLVSMNVLASSRQDPLEQPPAQEPEETASISSFEEEEEEIAPEIMEDDEEAADDDGVETKKPLESEPPVKRPRSGSNERSQGSNPKPKKQRRKAVKKNTSAPQGSTKDPENGETSWRIYGVLVQYPSSTKSASCQTPGFPEYEIHKYSYDVVHDRWNREAYQEVLDSEPWVTMLQGRIRVFYFHERDMLYAKALKRVEDIVDAMHKHAQAIWERGHWVPVPTEEKAEIAMESQRKSRRNALRRAFKTLLDRSHDTPGFLTAIDDEEWLQYVPDNVKRHIKPVAIRKLNPLSLTRS</sequence>
<feature type="compositionally biased region" description="Basic and acidic residues" evidence="1">
    <location>
        <begin position="252"/>
        <end position="272"/>
    </location>
</feature>
<feature type="region of interest" description="Disordered" evidence="1">
    <location>
        <begin position="336"/>
        <end position="438"/>
    </location>
</feature>
<reference evidence="2 3" key="1">
    <citation type="journal article" date="2017" name="Genome Biol. Evol.">
        <title>Phytophthora megakarya and P. palmivora, closely related causal agents of cacao black pod rot, underwent increases in genome sizes and gene numbers by different mechanisms.</title>
        <authorList>
            <person name="Ali S.S."/>
            <person name="Shao J."/>
            <person name="Lary D.J."/>
            <person name="Kronmiller B."/>
            <person name="Shen D."/>
            <person name="Strem M.D."/>
            <person name="Amoako-Attah I."/>
            <person name="Akrofi A.Y."/>
            <person name="Begoude B.A."/>
            <person name="Ten Hoopen G.M."/>
            <person name="Coulibaly K."/>
            <person name="Kebe B.I."/>
            <person name="Melnick R.L."/>
            <person name="Guiltinan M.J."/>
            <person name="Tyler B.M."/>
            <person name="Meinhardt L.W."/>
            <person name="Bailey B.A."/>
        </authorList>
    </citation>
    <scope>NUCLEOTIDE SEQUENCE [LARGE SCALE GENOMIC DNA]</scope>
    <source>
        <strain evidence="3">sbr112.9</strain>
    </source>
</reference>
<dbReference type="EMBL" id="NCKW01020423">
    <property type="protein sequence ID" value="POM57965.1"/>
    <property type="molecule type" value="Genomic_DNA"/>
</dbReference>
<dbReference type="AlphaFoldDB" id="A0A2P4WXE6"/>
<feature type="compositionally biased region" description="Polar residues" evidence="1">
    <location>
        <begin position="58"/>
        <end position="67"/>
    </location>
</feature>
<feature type="compositionally biased region" description="Polar residues" evidence="1">
    <location>
        <begin position="399"/>
        <end position="409"/>
    </location>
</feature>
<proteinExistence type="predicted"/>
<evidence type="ECO:0000313" key="3">
    <source>
        <dbReference type="Proteomes" id="UP000237271"/>
    </source>
</evidence>
<feature type="compositionally biased region" description="Basic residues" evidence="1">
    <location>
        <begin position="242"/>
        <end position="251"/>
    </location>
</feature>
<keyword evidence="3" id="KW-1185">Reference proteome</keyword>
<name>A0A2P4WXE6_9STRA</name>
<organism evidence="2 3">
    <name type="scientific">Phytophthora palmivora</name>
    <dbReference type="NCBI Taxonomy" id="4796"/>
    <lineage>
        <taxon>Eukaryota</taxon>
        <taxon>Sar</taxon>
        <taxon>Stramenopiles</taxon>
        <taxon>Oomycota</taxon>
        <taxon>Peronosporomycetes</taxon>
        <taxon>Peronosporales</taxon>
        <taxon>Peronosporaceae</taxon>
        <taxon>Phytophthora</taxon>
    </lineage>
</organism>
<feature type="compositionally biased region" description="Acidic residues" evidence="1">
    <location>
        <begin position="358"/>
        <end position="381"/>
    </location>
</feature>
<feature type="region of interest" description="Disordered" evidence="1">
    <location>
        <begin position="1"/>
        <end position="26"/>
    </location>
</feature>
<accession>A0A2P4WXE6</accession>
<feature type="compositionally biased region" description="Basic and acidic residues" evidence="1">
    <location>
        <begin position="382"/>
        <end position="394"/>
    </location>
</feature>
<evidence type="ECO:0000313" key="2">
    <source>
        <dbReference type="EMBL" id="POM57965.1"/>
    </source>
</evidence>
<protein>
    <submittedName>
        <fullName evidence="2">Uncharacterized protein</fullName>
    </submittedName>
</protein>